<dbReference type="Pfam" id="PF07690">
    <property type="entry name" value="MFS_1"/>
    <property type="match status" value="1"/>
</dbReference>
<dbReference type="PANTHER" id="PTHR43528">
    <property type="entry name" value="ALPHA-KETOGLUTARATE PERMEASE"/>
    <property type="match status" value="1"/>
</dbReference>
<dbReference type="RefSeq" id="WP_167168013.1">
    <property type="nucleotide sequence ID" value="NZ_BAAAOO010000007.1"/>
</dbReference>
<dbReference type="InterPro" id="IPR011701">
    <property type="entry name" value="MFS"/>
</dbReference>
<comment type="subcellular location">
    <subcellularLocation>
        <location evidence="1">Cell membrane</location>
        <topology evidence="1">Multi-pass membrane protein</topology>
    </subcellularLocation>
</comment>
<dbReference type="InterPro" id="IPR051084">
    <property type="entry name" value="H+-coupled_symporters"/>
</dbReference>
<reference evidence="12 13" key="1">
    <citation type="submission" date="2020-02" db="EMBL/GenBank/DDBJ databases">
        <title>Sequencing the genomes of 1000 actinobacteria strains.</title>
        <authorList>
            <person name="Klenk H.-P."/>
        </authorList>
    </citation>
    <scope>NUCLEOTIDE SEQUENCE [LARGE SCALE GENOMIC DNA]</scope>
    <source>
        <strain evidence="12 13">DSM 19609</strain>
    </source>
</reference>
<evidence type="ECO:0000256" key="8">
    <source>
        <dbReference type="ARBA" id="ARBA00023136"/>
    </source>
</evidence>
<feature type="transmembrane region" description="Helical" evidence="10">
    <location>
        <begin position="258"/>
        <end position="281"/>
    </location>
</feature>
<feature type="region of interest" description="Disordered" evidence="9">
    <location>
        <begin position="1"/>
        <end position="25"/>
    </location>
</feature>
<evidence type="ECO:0000313" key="13">
    <source>
        <dbReference type="Proteomes" id="UP000749311"/>
    </source>
</evidence>
<gene>
    <name evidence="12" type="ORF">FB473_002412</name>
</gene>
<feature type="transmembrane region" description="Helical" evidence="10">
    <location>
        <begin position="69"/>
        <end position="91"/>
    </location>
</feature>
<feature type="transmembrane region" description="Helical" evidence="10">
    <location>
        <begin position="103"/>
        <end position="122"/>
    </location>
</feature>
<evidence type="ECO:0000256" key="3">
    <source>
        <dbReference type="ARBA" id="ARBA00022448"/>
    </source>
</evidence>
<dbReference type="PROSITE" id="PS00217">
    <property type="entry name" value="SUGAR_TRANSPORT_2"/>
    <property type="match status" value="1"/>
</dbReference>
<keyword evidence="5 10" id="KW-0812">Transmembrane</keyword>
<evidence type="ECO:0000256" key="7">
    <source>
        <dbReference type="ARBA" id="ARBA00022989"/>
    </source>
</evidence>
<keyword evidence="8 10" id="KW-0472">Membrane</keyword>
<evidence type="ECO:0000256" key="9">
    <source>
        <dbReference type="SAM" id="MobiDB-lite"/>
    </source>
</evidence>
<feature type="transmembrane region" description="Helical" evidence="10">
    <location>
        <begin position="392"/>
        <end position="411"/>
    </location>
</feature>
<keyword evidence="7 10" id="KW-1133">Transmembrane helix</keyword>
<evidence type="ECO:0000256" key="10">
    <source>
        <dbReference type="SAM" id="Phobius"/>
    </source>
</evidence>
<dbReference type="Proteomes" id="UP000749311">
    <property type="component" value="Unassembled WGS sequence"/>
</dbReference>
<proteinExistence type="inferred from homology"/>
<evidence type="ECO:0000256" key="6">
    <source>
        <dbReference type="ARBA" id="ARBA00022847"/>
    </source>
</evidence>
<evidence type="ECO:0000259" key="11">
    <source>
        <dbReference type="PROSITE" id="PS50850"/>
    </source>
</evidence>
<dbReference type="PROSITE" id="PS50850">
    <property type="entry name" value="MFS"/>
    <property type="match status" value="1"/>
</dbReference>
<feature type="transmembrane region" description="Helical" evidence="10">
    <location>
        <begin position="44"/>
        <end position="63"/>
    </location>
</feature>
<feature type="transmembrane region" description="Helical" evidence="10">
    <location>
        <begin position="170"/>
        <end position="192"/>
    </location>
</feature>
<protein>
    <submittedName>
        <fullName evidence="12">MHS family proline/betaine transporter-like MFS transporter</fullName>
    </submittedName>
</protein>
<sequence>MSNNPVTGVGDVNADPMIDSSPEEPTPFDNKAIPAGLAGIFVELYENVVYGFLAGTLALVFFPESSPSTGLLLTFIAFGIPFFMRPLGAAVGGQLGDRIGRRTVLILLITLMSAATGLIGLLPPATSIGPAAAVLLVLLRFVQGFSMGAETGIGNSYLAEHAPAGKRGRVVSYANSSTFVAMLFGISLAAALTAGLDTESMVRWGWRIPFLLAFPMGIAALWIRLSAGESPEFTKVKSSGLVSRNPLAEAFRSRQARIGMFLTIVLPLFNSSGYFVLFTYMPSFMTSYLDFSQVQGLVVTGAALLVSCFTALLAGRLSDRVGRKPMLAGSAGLMVVFGFPGYWLLTRGSIGLALVGTIVMAVIFTGTNGVLQTTLLELFPTHIRTVAYGFGYNIGTAIFGGAAPAVITALIGATGSIWVPAVYLVVTSAGAAIAALTIKETAFDPLPA</sequence>
<accession>A0ABX0SH94</accession>
<keyword evidence="6" id="KW-0769">Symport</keyword>
<dbReference type="PROSITE" id="PS00216">
    <property type="entry name" value="SUGAR_TRANSPORT_1"/>
    <property type="match status" value="1"/>
</dbReference>
<dbReference type="InterPro" id="IPR005829">
    <property type="entry name" value="Sugar_transporter_CS"/>
</dbReference>
<dbReference type="EMBL" id="JAAMOZ010000001">
    <property type="protein sequence ID" value="NIH57767.1"/>
    <property type="molecule type" value="Genomic_DNA"/>
</dbReference>
<evidence type="ECO:0000256" key="2">
    <source>
        <dbReference type="ARBA" id="ARBA00008240"/>
    </source>
</evidence>
<comment type="caution">
    <text evidence="12">The sequence shown here is derived from an EMBL/GenBank/DDBJ whole genome shotgun (WGS) entry which is preliminary data.</text>
</comment>
<dbReference type="PANTHER" id="PTHR43528:SF1">
    <property type="entry name" value="ALPHA-KETOGLUTARATE PERMEASE"/>
    <property type="match status" value="1"/>
</dbReference>
<evidence type="ECO:0000256" key="4">
    <source>
        <dbReference type="ARBA" id="ARBA00022475"/>
    </source>
</evidence>
<feature type="transmembrane region" description="Helical" evidence="10">
    <location>
        <begin position="326"/>
        <end position="344"/>
    </location>
</feature>
<dbReference type="InterPro" id="IPR036259">
    <property type="entry name" value="MFS_trans_sf"/>
</dbReference>
<feature type="transmembrane region" description="Helical" evidence="10">
    <location>
        <begin position="204"/>
        <end position="225"/>
    </location>
</feature>
<name>A0ABX0SH94_9ACTN</name>
<comment type="similarity">
    <text evidence="2">Belongs to the major facilitator superfamily. Metabolite:H+ Symporter (MHS) family (TC 2.A.1.6) family.</text>
</comment>
<feature type="transmembrane region" description="Helical" evidence="10">
    <location>
        <begin position="128"/>
        <end position="149"/>
    </location>
</feature>
<feature type="transmembrane region" description="Helical" evidence="10">
    <location>
        <begin position="350"/>
        <end position="371"/>
    </location>
</feature>
<evidence type="ECO:0000256" key="1">
    <source>
        <dbReference type="ARBA" id="ARBA00004651"/>
    </source>
</evidence>
<keyword evidence="13" id="KW-1185">Reference proteome</keyword>
<evidence type="ECO:0000313" key="12">
    <source>
        <dbReference type="EMBL" id="NIH57767.1"/>
    </source>
</evidence>
<keyword evidence="4" id="KW-1003">Cell membrane</keyword>
<feature type="domain" description="Major facilitator superfamily (MFS) profile" evidence="11">
    <location>
        <begin position="32"/>
        <end position="442"/>
    </location>
</feature>
<dbReference type="Gene3D" id="1.20.1250.20">
    <property type="entry name" value="MFS general substrate transporter like domains"/>
    <property type="match status" value="2"/>
</dbReference>
<dbReference type="SUPFAM" id="SSF103473">
    <property type="entry name" value="MFS general substrate transporter"/>
    <property type="match status" value="1"/>
</dbReference>
<feature type="transmembrane region" description="Helical" evidence="10">
    <location>
        <begin position="293"/>
        <end position="314"/>
    </location>
</feature>
<dbReference type="InterPro" id="IPR020846">
    <property type="entry name" value="MFS_dom"/>
</dbReference>
<keyword evidence="3" id="KW-0813">Transport</keyword>
<evidence type="ECO:0000256" key="5">
    <source>
        <dbReference type="ARBA" id="ARBA00022692"/>
    </source>
</evidence>
<organism evidence="12 13">
    <name type="scientific">Brooklawnia cerclae</name>
    <dbReference type="NCBI Taxonomy" id="349934"/>
    <lineage>
        <taxon>Bacteria</taxon>
        <taxon>Bacillati</taxon>
        <taxon>Actinomycetota</taxon>
        <taxon>Actinomycetes</taxon>
        <taxon>Propionibacteriales</taxon>
        <taxon>Propionibacteriaceae</taxon>
        <taxon>Brooklawnia</taxon>
    </lineage>
</organism>
<feature type="transmembrane region" description="Helical" evidence="10">
    <location>
        <begin position="417"/>
        <end position="438"/>
    </location>
</feature>